<dbReference type="InterPro" id="IPR017981">
    <property type="entry name" value="GPCR_2-like_7TM"/>
</dbReference>
<keyword evidence="2 8" id="KW-0812">Transmembrane</keyword>
<feature type="domain" description="G-protein coupled receptors family 2 profile 2" evidence="9">
    <location>
        <begin position="16"/>
        <end position="153"/>
    </location>
</feature>
<dbReference type="InterPro" id="IPR022340">
    <property type="entry name" value="GPCR_GCR1_put"/>
</dbReference>
<evidence type="ECO:0000256" key="7">
    <source>
        <dbReference type="ARBA" id="ARBA00023224"/>
    </source>
</evidence>
<dbReference type="InterPro" id="IPR022343">
    <property type="entry name" value="GCR1-cAMP_receptor"/>
</dbReference>
<keyword evidence="5 8" id="KW-0472">Membrane</keyword>
<keyword evidence="4" id="KW-0297">G-protein coupled receptor</keyword>
<dbReference type="Pfam" id="PF05462">
    <property type="entry name" value="Dicty_CAR"/>
    <property type="match status" value="1"/>
</dbReference>
<feature type="transmembrane region" description="Helical" evidence="8">
    <location>
        <begin position="149"/>
        <end position="167"/>
    </location>
</feature>
<evidence type="ECO:0000256" key="4">
    <source>
        <dbReference type="ARBA" id="ARBA00023040"/>
    </source>
</evidence>
<name>A0ABQ8IB74_9ROSI</name>
<organism evidence="10 11">
    <name type="scientific">Xanthoceras sorbifolium</name>
    <dbReference type="NCBI Taxonomy" id="99658"/>
    <lineage>
        <taxon>Eukaryota</taxon>
        <taxon>Viridiplantae</taxon>
        <taxon>Streptophyta</taxon>
        <taxon>Embryophyta</taxon>
        <taxon>Tracheophyta</taxon>
        <taxon>Spermatophyta</taxon>
        <taxon>Magnoliopsida</taxon>
        <taxon>eudicotyledons</taxon>
        <taxon>Gunneridae</taxon>
        <taxon>Pentapetalae</taxon>
        <taxon>rosids</taxon>
        <taxon>malvids</taxon>
        <taxon>Sapindales</taxon>
        <taxon>Sapindaceae</taxon>
        <taxon>Xanthoceroideae</taxon>
        <taxon>Xanthoceras</taxon>
    </lineage>
</organism>
<evidence type="ECO:0000259" key="9">
    <source>
        <dbReference type="PROSITE" id="PS50261"/>
    </source>
</evidence>
<dbReference type="EMBL" id="JAFEMO010000003">
    <property type="protein sequence ID" value="KAH7573906.1"/>
    <property type="molecule type" value="Genomic_DNA"/>
</dbReference>
<dbReference type="Gene3D" id="1.20.1070.10">
    <property type="entry name" value="Rhodopsin 7-helix transmembrane proteins"/>
    <property type="match status" value="1"/>
</dbReference>
<accession>A0ABQ8IB74</accession>
<protein>
    <recommendedName>
        <fullName evidence="9">G-protein coupled receptors family 2 profile 2 domain-containing protein</fullName>
    </recommendedName>
</protein>
<evidence type="ECO:0000313" key="11">
    <source>
        <dbReference type="Proteomes" id="UP000827721"/>
    </source>
</evidence>
<keyword evidence="3 8" id="KW-1133">Transmembrane helix</keyword>
<keyword evidence="6" id="KW-0675">Receptor</keyword>
<feature type="transmembrane region" description="Helical" evidence="8">
    <location>
        <begin position="51"/>
        <end position="69"/>
    </location>
</feature>
<dbReference type="SUPFAM" id="SSF81321">
    <property type="entry name" value="Family A G protein-coupled receptor-like"/>
    <property type="match status" value="1"/>
</dbReference>
<dbReference type="PANTHER" id="PTHR34954:SF4">
    <property type="entry name" value="PROTEIN TRIGALACTOSYLDIACYLGLYCEROL 4, CHLOROPLASTIC"/>
    <property type="match status" value="1"/>
</dbReference>
<proteinExistence type="predicted"/>
<feature type="transmembrane region" description="Helical" evidence="8">
    <location>
        <begin position="15"/>
        <end position="39"/>
    </location>
</feature>
<keyword evidence="7" id="KW-0807">Transducer</keyword>
<reference evidence="10 11" key="1">
    <citation type="submission" date="2021-02" db="EMBL/GenBank/DDBJ databases">
        <title>Plant Genome Project.</title>
        <authorList>
            <person name="Zhang R.-G."/>
        </authorList>
    </citation>
    <scope>NUCLEOTIDE SEQUENCE [LARGE SCALE GENOMIC DNA]</scope>
    <source>
        <tissue evidence="10">Leaves</tissue>
    </source>
</reference>
<evidence type="ECO:0000256" key="5">
    <source>
        <dbReference type="ARBA" id="ARBA00023136"/>
    </source>
</evidence>
<evidence type="ECO:0000256" key="2">
    <source>
        <dbReference type="ARBA" id="ARBA00022692"/>
    </source>
</evidence>
<evidence type="ECO:0000256" key="3">
    <source>
        <dbReference type="ARBA" id="ARBA00022989"/>
    </source>
</evidence>
<keyword evidence="11" id="KW-1185">Reference proteome</keyword>
<dbReference type="InterPro" id="IPR044160">
    <property type="entry name" value="TGD4-like"/>
</dbReference>
<dbReference type="PRINTS" id="PR02000">
    <property type="entry name" value="GCR1PLANT"/>
</dbReference>
<evidence type="ECO:0000256" key="1">
    <source>
        <dbReference type="ARBA" id="ARBA00004141"/>
    </source>
</evidence>
<feature type="transmembrane region" description="Helical" evidence="8">
    <location>
        <begin position="81"/>
        <end position="100"/>
    </location>
</feature>
<comment type="subcellular location">
    <subcellularLocation>
        <location evidence="1">Membrane</location>
        <topology evidence="1">Multi-pass membrane protein</topology>
    </subcellularLocation>
</comment>
<dbReference type="PRINTS" id="PR02001">
    <property type="entry name" value="GCR1CAMPR"/>
</dbReference>
<dbReference type="Proteomes" id="UP000827721">
    <property type="component" value="Unassembled WGS sequence"/>
</dbReference>
<dbReference type="PROSITE" id="PS50261">
    <property type="entry name" value="G_PROTEIN_RECEP_F2_4"/>
    <property type="match status" value="1"/>
</dbReference>
<evidence type="ECO:0000256" key="8">
    <source>
        <dbReference type="SAM" id="Phobius"/>
    </source>
</evidence>
<gene>
    <name evidence="10" type="ORF">JRO89_XS03G0224400</name>
</gene>
<dbReference type="PANTHER" id="PTHR34954">
    <property type="entry name" value="EXPRESSED PROTEIN"/>
    <property type="match status" value="1"/>
</dbReference>
<sequence length="664" mass="73714">MATVAGSLTAHDRRILTALNTGASSLSFVGSGFIVLCYCLFKELRKFSFKLVFYLALTDMLCSFFNIVGDPSNGFFCSAQGYTTHFFCVASFLWTTTIAFTLHRTVVRHKTDVEDLEGMFHLYVWGTSLFVTVIRSIGNEHRHSGGSLLNFLCTALGCNSLQWFYILSSDTHAKQRNTCFEQGLFNTIAYGLNASVRRAIYERLDLWAMEGDFWELDVSTPRTLEGTALAVPANPLPLGLSRGTRLSRPKQIDFFQRFMYAPFVPSFSAPANFTLQRVLTIPFSENWFATLLGQFNVSKFVQLVKETGDLKSTWMQTLRDKSLYALGFSSEFLLTGDDTLLVSLDGYGHNNTSRKKAFPHHNLTVEAVWPGLFVDESSNYWDVPFSMAIDLASLASDSGPSYHFTMHHNSGSPNQFEGHENASAVPAPLLPGLSFKSAFSYKKNFNFWRSAAQKLKMVQPYDILLSDPHVSASGIIGLKFCVELVAAVGCASATASVGDNSVKSLEDVPNGFRGVHLCAPSIKSAFLTDIFASLAFTAQHGTFQRLFSDLTRFHARLDIPSGSKFLSGATRLAQDFINSQQPSLETVQAVCPKVFVSVQQQIAGPFSFRVDSGVVIDLKNRDIHANESVFAIEYALQVLGSAKAVAWYSTKQREFMIELRFFET</sequence>
<evidence type="ECO:0000313" key="10">
    <source>
        <dbReference type="EMBL" id="KAH7573906.1"/>
    </source>
</evidence>
<comment type="caution">
    <text evidence="10">The sequence shown here is derived from an EMBL/GenBank/DDBJ whole genome shotgun (WGS) entry which is preliminary data.</text>
</comment>
<evidence type="ECO:0000256" key="6">
    <source>
        <dbReference type="ARBA" id="ARBA00023170"/>
    </source>
</evidence>